<accession>A0ABT0PKZ2</accession>
<evidence type="ECO:0000313" key="2">
    <source>
        <dbReference type="Proteomes" id="UP001203338"/>
    </source>
</evidence>
<name>A0ABT0PKZ2_9GAMM</name>
<keyword evidence="2" id="KW-1185">Reference proteome</keyword>
<evidence type="ECO:0008006" key="3">
    <source>
        <dbReference type="Google" id="ProtNLM"/>
    </source>
</evidence>
<dbReference type="Proteomes" id="UP001203338">
    <property type="component" value="Unassembled WGS sequence"/>
</dbReference>
<protein>
    <recommendedName>
        <fullName evidence="3">Dehydrogenase</fullName>
    </recommendedName>
</protein>
<reference evidence="1 2" key="1">
    <citation type="submission" date="2022-05" db="EMBL/GenBank/DDBJ databases">
        <authorList>
            <person name="Park J.-S."/>
        </authorList>
    </citation>
    <scope>NUCLEOTIDE SEQUENCE [LARGE SCALE GENOMIC DNA]</scope>
    <source>
        <strain evidence="1 2">2012CJ34-2</strain>
    </source>
</reference>
<dbReference type="NCBIfam" id="NF041512">
    <property type="entry name" value="PA2817_fam"/>
    <property type="match status" value="1"/>
</dbReference>
<sequence>MSASNSKENDKSDFFSFNRMLLDEFAKRLPEELAKIVQEEQQKELVDSLKAAIKELDSNPADGQYLAQNWLFSFIGNHPQLTPLVPRDLLWFLGGDCLHFMTDEEINAFQKIEDRITENPELSWVEARRQSLN</sequence>
<proteinExistence type="predicted"/>
<comment type="caution">
    <text evidence="1">The sequence shown here is derived from an EMBL/GenBank/DDBJ whole genome shotgun (WGS) entry which is preliminary data.</text>
</comment>
<dbReference type="InterPro" id="IPR048156">
    <property type="entry name" value="PA2817-like"/>
</dbReference>
<dbReference type="RefSeq" id="WP_249700459.1">
    <property type="nucleotide sequence ID" value="NZ_JAMFLX010000020.1"/>
</dbReference>
<organism evidence="1 2">
    <name type="scientific">Parendozoicomonas callyspongiae</name>
    <dbReference type="NCBI Taxonomy" id="2942213"/>
    <lineage>
        <taxon>Bacteria</taxon>
        <taxon>Pseudomonadati</taxon>
        <taxon>Pseudomonadota</taxon>
        <taxon>Gammaproteobacteria</taxon>
        <taxon>Oceanospirillales</taxon>
        <taxon>Endozoicomonadaceae</taxon>
        <taxon>Parendozoicomonas</taxon>
    </lineage>
</organism>
<gene>
    <name evidence="1" type="ORF">M3P05_14375</name>
</gene>
<dbReference type="EMBL" id="JAMFLX010000020">
    <property type="protein sequence ID" value="MCL6271108.1"/>
    <property type="molecule type" value="Genomic_DNA"/>
</dbReference>
<evidence type="ECO:0000313" key="1">
    <source>
        <dbReference type="EMBL" id="MCL6271108.1"/>
    </source>
</evidence>